<dbReference type="KEGG" id="afi:Acife_1899"/>
<dbReference type="Proteomes" id="UP000009220">
    <property type="component" value="Chromosome"/>
</dbReference>
<dbReference type="STRING" id="743299.Acife_1899"/>
<reference evidence="4 5" key="1">
    <citation type="journal article" date="2011" name="J. Bacteriol.">
        <title>Draft genome of the psychrotolerant acidophile Acidithiobacillus ferrivorans SS3.</title>
        <authorList>
            <person name="Liljeqvist M."/>
            <person name="Valdes J."/>
            <person name="Holmes D.S."/>
            <person name="Dopson M."/>
        </authorList>
    </citation>
    <scope>NUCLEOTIDE SEQUENCE [LARGE SCALE GENOMIC DNA]</scope>
    <source>
        <strain evidence="4 5">SS3</strain>
    </source>
</reference>
<dbReference type="InterPro" id="IPR014147">
    <property type="entry name" value="T4SS_TrbJ"/>
</dbReference>
<name>G0JL25_9PROT</name>
<proteinExistence type="predicted"/>
<keyword evidence="1" id="KW-0175">Coiled coil</keyword>
<protein>
    <submittedName>
        <fullName evidence="4">P-type conjugative transfer protein TrbJ</fullName>
    </submittedName>
</protein>
<keyword evidence="3" id="KW-1133">Transmembrane helix</keyword>
<dbReference type="HOGENOM" id="CLU_088844_0_0_6"/>
<dbReference type="EMBL" id="CP002985">
    <property type="protein sequence ID" value="AEM48022.1"/>
    <property type="molecule type" value="Genomic_DNA"/>
</dbReference>
<dbReference type="AlphaFoldDB" id="G0JL25"/>
<gene>
    <name evidence="4" type="ORF">Acife_1899</name>
</gene>
<evidence type="ECO:0000256" key="2">
    <source>
        <dbReference type="SAM" id="MobiDB-lite"/>
    </source>
</evidence>
<feature type="transmembrane region" description="Helical" evidence="3">
    <location>
        <begin position="21"/>
        <end position="45"/>
    </location>
</feature>
<dbReference type="NCBIfam" id="TIGR02780">
    <property type="entry name" value="TrbJ_Ti"/>
    <property type="match status" value="1"/>
</dbReference>
<keyword evidence="3" id="KW-0472">Membrane</keyword>
<dbReference type="eggNOG" id="COG5314">
    <property type="taxonomic scope" value="Bacteria"/>
</dbReference>
<accession>G0JL25</accession>
<evidence type="ECO:0000313" key="5">
    <source>
        <dbReference type="Proteomes" id="UP000009220"/>
    </source>
</evidence>
<feature type="region of interest" description="Disordered" evidence="2">
    <location>
        <begin position="1"/>
        <end position="20"/>
    </location>
</feature>
<feature type="coiled-coil region" evidence="1">
    <location>
        <begin position="65"/>
        <end position="92"/>
    </location>
</feature>
<evidence type="ECO:0000313" key="4">
    <source>
        <dbReference type="EMBL" id="AEM48022.1"/>
    </source>
</evidence>
<sequence>MRKKHDKHEKQTSQCPRRTSGLQTAILTTFSIGLLAASSNFSAFAGTMTGGATMPEQIVQEGTAIMQLSRAAEQVQNQLQMLLNEARNLQNMPSNFVSQITGEMGQLTSIVGQGNSLSYAGQNISSQLSSEYPGYSGSTNYQQEYQNWNNTTSQNIQNALQAQNMQSQDFATQTQALSSIQSASQSAAGRMQVLQAGNQISAMEVKQLQKMQQISMSQNDAQLAYEKQKITEANQQNTISQQELGSFLGTGGQNAMGTGSSVNIGSLANPQQP</sequence>
<keyword evidence="3" id="KW-0812">Transmembrane</keyword>
<evidence type="ECO:0000256" key="3">
    <source>
        <dbReference type="SAM" id="Phobius"/>
    </source>
</evidence>
<evidence type="ECO:0000256" key="1">
    <source>
        <dbReference type="SAM" id="Coils"/>
    </source>
</evidence>
<organism evidence="4 5">
    <name type="scientific">Acidithiobacillus ferrivorans SS3</name>
    <dbReference type="NCBI Taxonomy" id="743299"/>
    <lineage>
        <taxon>Bacteria</taxon>
        <taxon>Pseudomonadati</taxon>
        <taxon>Pseudomonadota</taxon>
        <taxon>Acidithiobacillia</taxon>
        <taxon>Acidithiobacillales</taxon>
        <taxon>Acidithiobacillaceae</taxon>
        <taxon>Acidithiobacillus</taxon>
    </lineage>
</organism>